<dbReference type="RefSeq" id="WP_232592697.1">
    <property type="nucleotide sequence ID" value="NZ_BSPD01000021.1"/>
</dbReference>
<reference evidence="1 2" key="1">
    <citation type="journal article" date="2014" name="Int. J. Syst. Evol. Microbiol.">
        <title>Complete genome sequence of Corynebacterium casei LMG S-19264T (=DSM 44701T), isolated from a smear-ripened cheese.</title>
        <authorList>
            <consortium name="US DOE Joint Genome Institute (JGI-PGF)"/>
            <person name="Walter F."/>
            <person name="Albersmeier A."/>
            <person name="Kalinowski J."/>
            <person name="Ruckert C."/>
        </authorList>
    </citation>
    <scope>NUCLEOTIDE SEQUENCE [LARGE SCALE GENOMIC DNA]</scope>
    <source>
        <strain evidence="1 2">NBRC 110095</strain>
    </source>
</reference>
<sequence>MIEYKIPEEKSTLLQYAQYLNDERSRLIIQRGILKTQEEAIHLANFYWKMVRLSNEKDQISNENSTYIMEKIMITLMAFFRSSNFEREWDEVLDSV</sequence>
<evidence type="ECO:0000313" key="2">
    <source>
        <dbReference type="Proteomes" id="UP001156870"/>
    </source>
</evidence>
<keyword evidence="2" id="KW-1185">Reference proteome</keyword>
<gene>
    <name evidence="1" type="ORF">GCM10007877_07620</name>
</gene>
<dbReference type="AlphaFoldDB" id="A0AA37T4J3"/>
<comment type="caution">
    <text evidence="1">The sequence shown here is derived from an EMBL/GenBank/DDBJ whole genome shotgun (WGS) entry which is preliminary data.</text>
</comment>
<accession>A0AA37T4J3</accession>
<protein>
    <submittedName>
        <fullName evidence="1">Uncharacterized protein</fullName>
    </submittedName>
</protein>
<evidence type="ECO:0000313" key="1">
    <source>
        <dbReference type="EMBL" id="GLS25048.1"/>
    </source>
</evidence>
<dbReference type="EMBL" id="BSPD01000021">
    <property type="protein sequence ID" value="GLS25048.1"/>
    <property type="molecule type" value="Genomic_DNA"/>
</dbReference>
<dbReference type="Proteomes" id="UP001156870">
    <property type="component" value="Unassembled WGS sequence"/>
</dbReference>
<proteinExistence type="predicted"/>
<organism evidence="1 2">
    <name type="scientific">Marinibactrum halimedae</name>
    <dbReference type="NCBI Taxonomy" id="1444977"/>
    <lineage>
        <taxon>Bacteria</taxon>
        <taxon>Pseudomonadati</taxon>
        <taxon>Pseudomonadota</taxon>
        <taxon>Gammaproteobacteria</taxon>
        <taxon>Cellvibrionales</taxon>
        <taxon>Cellvibrionaceae</taxon>
        <taxon>Marinibactrum</taxon>
    </lineage>
</organism>
<name>A0AA37T4J3_9GAMM</name>